<reference evidence="2 3" key="1">
    <citation type="submission" date="2018-10" db="EMBL/GenBank/DDBJ databases">
        <title>Robbsia sp. DHC34, isolated from soil.</title>
        <authorList>
            <person name="Gao Z.-H."/>
            <person name="Qiu L.-H."/>
        </authorList>
    </citation>
    <scope>NUCLEOTIDE SEQUENCE [LARGE SCALE GENOMIC DNA]</scope>
    <source>
        <strain evidence="2 3">DHC34</strain>
    </source>
</reference>
<proteinExistence type="predicted"/>
<dbReference type="EMBL" id="RBZU01000004">
    <property type="protein sequence ID" value="RKP55701.1"/>
    <property type="molecule type" value="Genomic_DNA"/>
</dbReference>
<accession>A0A494Y558</accession>
<organism evidence="2 3">
    <name type="scientific">Pararobbsia silviterrae</name>
    <dbReference type="NCBI Taxonomy" id="1792498"/>
    <lineage>
        <taxon>Bacteria</taxon>
        <taxon>Pseudomonadati</taxon>
        <taxon>Pseudomonadota</taxon>
        <taxon>Betaproteobacteria</taxon>
        <taxon>Burkholderiales</taxon>
        <taxon>Burkholderiaceae</taxon>
        <taxon>Pararobbsia</taxon>
    </lineage>
</organism>
<dbReference type="AlphaFoldDB" id="A0A494Y558"/>
<gene>
    <name evidence="2" type="ORF">D7S86_10760</name>
</gene>
<name>A0A494Y558_9BURK</name>
<protein>
    <submittedName>
        <fullName evidence="2">Uncharacterized protein</fullName>
    </submittedName>
</protein>
<dbReference type="Proteomes" id="UP000270342">
    <property type="component" value="Unassembled WGS sequence"/>
</dbReference>
<feature type="region of interest" description="Disordered" evidence="1">
    <location>
        <begin position="1"/>
        <end position="23"/>
    </location>
</feature>
<keyword evidence="3" id="KW-1185">Reference proteome</keyword>
<evidence type="ECO:0000313" key="2">
    <source>
        <dbReference type="EMBL" id="RKP55701.1"/>
    </source>
</evidence>
<evidence type="ECO:0000256" key="1">
    <source>
        <dbReference type="SAM" id="MobiDB-lite"/>
    </source>
</evidence>
<feature type="compositionally biased region" description="Acidic residues" evidence="1">
    <location>
        <begin position="1"/>
        <end position="12"/>
    </location>
</feature>
<comment type="caution">
    <text evidence="2">The sequence shown here is derived from an EMBL/GenBank/DDBJ whole genome shotgun (WGS) entry which is preliminary data.</text>
</comment>
<evidence type="ECO:0000313" key="3">
    <source>
        <dbReference type="Proteomes" id="UP000270342"/>
    </source>
</evidence>
<sequence>MLLNETEAEPLEDDTRLRSSSLTSSNPDAVVVLFEYCVAVVEGAMAPSVLLMELPSGRGSDRVYRHAGSACRG</sequence>